<keyword evidence="2" id="KW-1003">Cell membrane</keyword>
<protein>
    <recommendedName>
        <fullName evidence="7">Type II secretion system protein GspF domain-containing protein</fullName>
    </recommendedName>
</protein>
<dbReference type="PANTHER" id="PTHR35402">
    <property type="entry name" value="INTEGRAL MEMBRANE PROTEIN-RELATED"/>
    <property type="match status" value="1"/>
</dbReference>
<evidence type="ECO:0000256" key="3">
    <source>
        <dbReference type="ARBA" id="ARBA00022692"/>
    </source>
</evidence>
<evidence type="ECO:0000313" key="8">
    <source>
        <dbReference type="EMBL" id="HEU98133.1"/>
    </source>
</evidence>
<feature type="transmembrane region" description="Helical" evidence="6">
    <location>
        <begin position="103"/>
        <end position="129"/>
    </location>
</feature>
<dbReference type="InterPro" id="IPR018076">
    <property type="entry name" value="T2SS_GspF_dom"/>
</dbReference>
<dbReference type="Proteomes" id="UP000885664">
    <property type="component" value="Unassembled WGS sequence"/>
</dbReference>
<sequence length="319" mass="35952">MSMLLTQKWLWRNTDRGVGWVLEKRFLERASMFSHRIIGKSPLAIDLIKRMSWLHRYLEIIEFRLPDEYYFSFILMTSVSVFITTLILSLLGYVLYFRVPAHLSIALSILLAFMLGTSAFGATTFFPVLMEREIRARMESGALFAIIALTASASSGLNLVESLAESEMLVTTKEIKASFRRIIRRLNEGLDLRDALIEESELVPSRTFSVLYEGLASISMSGVGLSDFLVGFLSDLLSTMEGKVRNVIDRLGILVETYIIIAIIFPFLLVIMLLMAGTSGNYIAGINQTLILFDFGLLPFIFIMLSIIADMILREVAID</sequence>
<evidence type="ECO:0000256" key="1">
    <source>
        <dbReference type="ARBA" id="ARBA00004651"/>
    </source>
</evidence>
<keyword evidence="5 6" id="KW-0472">Membrane</keyword>
<organism evidence="8">
    <name type="scientific">Fervidicoccus fontis</name>
    <dbReference type="NCBI Taxonomy" id="683846"/>
    <lineage>
        <taxon>Archaea</taxon>
        <taxon>Thermoproteota</taxon>
        <taxon>Thermoprotei</taxon>
        <taxon>Fervidicoccales</taxon>
        <taxon>Fervidicoccaceae</taxon>
        <taxon>Fervidicoccus</taxon>
    </lineage>
</organism>
<keyword evidence="4 6" id="KW-1133">Transmembrane helix</keyword>
<evidence type="ECO:0000256" key="6">
    <source>
        <dbReference type="SAM" id="Phobius"/>
    </source>
</evidence>
<dbReference type="Pfam" id="PF00482">
    <property type="entry name" value="T2SSF"/>
    <property type="match status" value="1"/>
</dbReference>
<feature type="transmembrane region" description="Helical" evidence="6">
    <location>
        <begin position="69"/>
        <end position="97"/>
    </location>
</feature>
<evidence type="ECO:0000256" key="2">
    <source>
        <dbReference type="ARBA" id="ARBA00022475"/>
    </source>
</evidence>
<evidence type="ECO:0000256" key="4">
    <source>
        <dbReference type="ARBA" id="ARBA00022989"/>
    </source>
</evidence>
<dbReference type="EMBL" id="DSFE01000098">
    <property type="protein sequence ID" value="HEU98133.1"/>
    <property type="molecule type" value="Genomic_DNA"/>
</dbReference>
<evidence type="ECO:0000259" key="7">
    <source>
        <dbReference type="Pfam" id="PF00482"/>
    </source>
</evidence>
<feature type="domain" description="Type II secretion system protein GspF" evidence="7">
    <location>
        <begin position="149"/>
        <end position="272"/>
    </location>
</feature>
<proteinExistence type="predicted"/>
<comment type="subcellular location">
    <subcellularLocation>
        <location evidence="1">Cell membrane</location>
        <topology evidence="1">Multi-pass membrane protein</topology>
    </subcellularLocation>
</comment>
<feature type="transmembrane region" description="Helical" evidence="6">
    <location>
        <begin position="258"/>
        <end position="278"/>
    </location>
</feature>
<dbReference type="GO" id="GO:0005886">
    <property type="term" value="C:plasma membrane"/>
    <property type="evidence" value="ECO:0007669"/>
    <property type="project" value="UniProtKB-SubCell"/>
</dbReference>
<accession>A0A7C2Z036</accession>
<reference evidence="8" key="1">
    <citation type="journal article" date="2020" name="mSystems">
        <title>Genome- and Community-Level Interaction Insights into Carbon Utilization and Element Cycling Functions of Hydrothermarchaeota in Hydrothermal Sediment.</title>
        <authorList>
            <person name="Zhou Z."/>
            <person name="Liu Y."/>
            <person name="Xu W."/>
            <person name="Pan J."/>
            <person name="Luo Z.H."/>
            <person name="Li M."/>
        </authorList>
    </citation>
    <scope>NUCLEOTIDE SEQUENCE [LARGE SCALE GENOMIC DNA]</scope>
    <source>
        <strain evidence="8">SpSt-1259</strain>
    </source>
</reference>
<name>A0A7C2Z036_9CREN</name>
<dbReference type="PANTHER" id="PTHR35402:SF2">
    <property type="entry name" value="FLAGELLA ACCESSORY PROTEIN J"/>
    <property type="match status" value="1"/>
</dbReference>
<gene>
    <name evidence="8" type="ORF">ENO36_04705</name>
</gene>
<feature type="transmembrane region" description="Helical" evidence="6">
    <location>
        <begin position="290"/>
        <end position="313"/>
    </location>
</feature>
<evidence type="ECO:0000256" key="5">
    <source>
        <dbReference type="ARBA" id="ARBA00023136"/>
    </source>
</evidence>
<dbReference type="AlphaFoldDB" id="A0A7C2Z036"/>
<dbReference type="InterPro" id="IPR056569">
    <property type="entry name" value="ArlJ-like"/>
</dbReference>
<comment type="caution">
    <text evidence="8">The sequence shown here is derived from an EMBL/GenBank/DDBJ whole genome shotgun (WGS) entry which is preliminary data.</text>
</comment>
<feature type="transmembrane region" description="Helical" evidence="6">
    <location>
        <begin position="215"/>
        <end position="237"/>
    </location>
</feature>
<keyword evidence="3 6" id="KW-0812">Transmembrane</keyword>
<feature type="transmembrane region" description="Helical" evidence="6">
    <location>
        <begin position="141"/>
        <end position="160"/>
    </location>
</feature>